<proteinExistence type="inferred from homology"/>
<protein>
    <submittedName>
        <fullName evidence="11">HAUS1 protein</fullName>
    </submittedName>
</protein>
<keyword evidence="5" id="KW-0493">Microtubule</keyword>
<feature type="non-terminal residue" evidence="11">
    <location>
        <position position="1"/>
    </location>
</feature>
<feature type="non-terminal residue" evidence="11">
    <location>
        <position position="237"/>
    </location>
</feature>
<evidence type="ECO:0000256" key="8">
    <source>
        <dbReference type="ARBA" id="ARBA00023212"/>
    </source>
</evidence>
<comment type="similarity">
    <text evidence="2">Belongs to the HAUS1 family.</text>
</comment>
<evidence type="ECO:0000256" key="10">
    <source>
        <dbReference type="SAM" id="Coils"/>
    </source>
</evidence>
<evidence type="ECO:0000256" key="2">
    <source>
        <dbReference type="ARBA" id="ARBA00005479"/>
    </source>
</evidence>
<evidence type="ECO:0000256" key="3">
    <source>
        <dbReference type="ARBA" id="ARBA00022490"/>
    </source>
</evidence>
<keyword evidence="7 10" id="KW-0175">Coiled coil</keyword>
<comment type="caution">
    <text evidence="11">The sequence shown here is derived from an EMBL/GenBank/DDBJ whole genome shotgun (WGS) entry which is preliminary data.</text>
</comment>
<reference evidence="11" key="1">
    <citation type="submission" date="2019-10" db="EMBL/GenBank/DDBJ databases">
        <title>Bird 10,000 Genomes (B10K) Project - Family phase.</title>
        <authorList>
            <person name="Zhang G."/>
        </authorList>
    </citation>
    <scope>NUCLEOTIDE SEQUENCE</scope>
    <source>
        <strain evidence="11">B10K-DU-002-49</strain>
        <tissue evidence="11">Muscle</tissue>
    </source>
</reference>
<dbReference type="GO" id="GO:0005829">
    <property type="term" value="C:cytosol"/>
    <property type="evidence" value="ECO:0007669"/>
    <property type="project" value="TreeGrafter"/>
</dbReference>
<evidence type="ECO:0000256" key="7">
    <source>
        <dbReference type="ARBA" id="ARBA00023054"/>
    </source>
</evidence>
<dbReference type="EMBL" id="WEKW01026057">
    <property type="protein sequence ID" value="NWI32132.1"/>
    <property type="molecule type" value="Genomic_DNA"/>
</dbReference>
<dbReference type="PANTHER" id="PTHR31570:SF1">
    <property type="entry name" value="HAUS AUGMIN-LIKE COMPLEX SUBUNIT 1"/>
    <property type="match status" value="1"/>
</dbReference>
<dbReference type="Pfam" id="PF25762">
    <property type="entry name" value="HAUS1"/>
    <property type="match status" value="1"/>
</dbReference>
<accession>A0A851AH76</accession>
<dbReference type="GO" id="GO:0070652">
    <property type="term" value="C:HAUS complex"/>
    <property type="evidence" value="ECO:0007669"/>
    <property type="project" value="InterPro"/>
</dbReference>
<keyword evidence="3" id="KW-0963">Cytoplasm</keyword>
<dbReference type="PRINTS" id="PR02087">
    <property type="entry name" value="HAUSAUGMINL1"/>
</dbReference>
<evidence type="ECO:0000313" key="12">
    <source>
        <dbReference type="Proteomes" id="UP000619137"/>
    </source>
</evidence>
<dbReference type="InterPro" id="IPR026243">
    <property type="entry name" value="HAUS1"/>
</dbReference>
<dbReference type="GO" id="GO:0051301">
    <property type="term" value="P:cell division"/>
    <property type="evidence" value="ECO:0007669"/>
    <property type="project" value="UniProtKB-KW"/>
</dbReference>
<comment type="subcellular location">
    <subcellularLocation>
        <location evidence="1">Cytoplasm</location>
        <location evidence="1">Cytoskeleton</location>
        <location evidence="1">Spindle</location>
    </subcellularLocation>
</comment>
<keyword evidence="9" id="KW-0131">Cell cycle</keyword>
<evidence type="ECO:0000256" key="9">
    <source>
        <dbReference type="ARBA" id="ARBA00023306"/>
    </source>
</evidence>
<keyword evidence="6" id="KW-0498">Mitosis</keyword>
<gene>
    <name evidence="11" type="primary">Haus1</name>
    <name evidence="11" type="ORF">SULDAC_R13574</name>
</gene>
<dbReference type="AlphaFoldDB" id="A0A851AH76"/>
<dbReference type="GO" id="GO:0007098">
    <property type="term" value="P:centrosome cycle"/>
    <property type="evidence" value="ECO:0007669"/>
    <property type="project" value="TreeGrafter"/>
</dbReference>
<name>A0A851AH76_SULDA</name>
<organism evidence="11 12">
    <name type="scientific">Sula dactylatra</name>
    <name type="common">Masked booby</name>
    <dbReference type="NCBI Taxonomy" id="56068"/>
    <lineage>
        <taxon>Eukaryota</taxon>
        <taxon>Metazoa</taxon>
        <taxon>Chordata</taxon>
        <taxon>Craniata</taxon>
        <taxon>Vertebrata</taxon>
        <taxon>Euteleostomi</taxon>
        <taxon>Archelosauria</taxon>
        <taxon>Archosauria</taxon>
        <taxon>Dinosauria</taxon>
        <taxon>Saurischia</taxon>
        <taxon>Theropoda</taxon>
        <taxon>Coelurosauria</taxon>
        <taxon>Aves</taxon>
        <taxon>Neognathae</taxon>
        <taxon>Neoaves</taxon>
        <taxon>Aequornithes</taxon>
        <taxon>Suliformes</taxon>
        <taxon>Sulidae</taxon>
        <taxon>Sula</taxon>
    </lineage>
</organism>
<evidence type="ECO:0000256" key="4">
    <source>
        <dbReference type="ARBA" id="ARBA00022618"/>
    </source>
</evidence>
<dbReference type="GO" id="GO:0005874">
    <property type="term" value="C:microtubule"/>
    <property type="evidence" value="ECO:0007669"/>
    <property type="project" value="UniProtKB-KW"/>
</dbReference>
<dbReference type="PANTHER" id="PTHR31570">
    <property type="entry name" value="HAUS AUGMIN-LIKE COMPLEX SUBUNIT 1"/>
    <property type="match status" value="1"/>
</dbReference>
<keyword evidence="12" id="KW-1185">Reference proteome</keyword>
<evidence type="ECO:0000256" key="1">
    <source>
        <dbReference type="ARBA" id="ARBA00004186"/>
    </source>
</evidence>
<dbReference type="Proteomes" id="UP000619137">
    <property type="component" value="Unassembled WGS sequence"/>
</dbReference>
<evidence type="ECO:0000256" key="6">
    <source>
        <dbReference type="ARBA" id="ARBA00022776"/>
    </source>
</evidence>
<keyword evidence="8" id="KW-0206">Cytoskeleton</keyword>
<dbReference type="GO" id="GO:0005819">
    <property type="term" value="C:spindle"/>
    <property type="evidence" value="ECO:0007669"/>
    <property type="project" value="UniProtKB-SubCell"/>
</dbReference>
<dbReference type="GO" id="GO:0051225">
    <property type="term" value="P:spindle assembly"/>
    <property type="evidence" value="ECO:0007669"/>
    <property type="project" value="InterPro"/>
</dbReference>
<keyword evidence="4" id="KW-0132">Cell division</keyword>
<feature type="coiled-coil region" evidence="10">
    <location>
        <begin position="131"/>
        <end position="228"/>
    </location>
</feature>
<evidence type="ECO:0000313" key="11">
    <source>
        <dbReference type="EMBL" id="NWI32132.1"/>
    </source>
</evidence>
<evidence type="ECO:0000256" key="5">
    <source>
        <dbReference type="ARBA" id="ARBA00022701"/>
    </source>
</evidence>
<sequence length="237" mass="26913">QVTLWLQKIFGNEPMPQYEVNARTVDILYELVKANEATKRDISLLIKDIKQQATQYKAQAKRLEDILGGNLHLSPLCLSGQGTRYCNAVVKSAMTLETKDTSPVCLCCAIGDMNSELYKTISKNGALELELMELEKKLTAAVILEEQLQEDLKKTEELLEVEKDNIDTRSQDMKFLRERTEFLRRQVKDAEEQLAATGLEESLQHESLMSLAEKLAGLQHEIEPLKKKLESYLDLSP</sequence>